<dbReference type="Pfam" id="PF00185">
    <property type="entry name" value="OTCace"/>
    <property type="match status" value="1"/>
</dbReference>
<evidence type="ECO:0000313" key="10">
    <source>
        <dbReference type="Proteomes" id="UP000779900"/>
    </source>
</evidence>
<reference evidence="9" key="1">
    <citation type="submission" date="2019-03" db="EMBL/GenBank/DDBJ databases">
        <title>Lake Tanganyika Metagenome-Assembled Genomes (MAGs).</title>
        <authorList>
            <person name="Tran P."/>
        </authorList>
    </citation>
    <scope>NUCLEOTIDE SEQUENCE</scope>
    <source>
        <strain evidence="9">K_DeepCast_150m_m2_040</strain>
    </source>
</reference>
<dbReference type="GO" id="GO:0019240">
    <property type="term" value="P:citrulline biosynthetic process"/>
    <property type="evidence" value="ECO:0007669"/>
    <property type="project" value="TreeGrafter"/>
</dbReference>
<feature type="binding site" evidence="6">
    <location>
        <begin position="130"/>
        <end position="133"/>
    </location>
    <ligand>
        <name>carbamoyl phosphate</name>
        <dbReference type="ChEBI" id="CHEBI:58228"/>
    </ligand>
</feature>
<keyword evidence="4 6" id="KW-0808">Transferase</keyword>
<dbReference type="PRINTS" id="PR00102">
    <property type="entry name" value="OTCASE"/>
</dbReference>
<feature type="binding site" evidence="6">
    <location>
        <position position="103"/>
    </location>
    <ligand>
        <name>carbamoyl phosphate</name>
        <dbReference type="ChEBI" id="CHEBI:58228"/>
    </ligand>
</feature>
<dbReference type="InterPro" id="IPR024904">
    <property type="entry name" value="OTCase_ArgI"/>
</dbReference>
<dbReference type="HAMAP" id="MF_01109">
    <property type="entry name" value="OTCase"/>
    <property type="match status" value="1"/>
</dbReference>
<dbReference type="GO" id="GO:0016597">
    <property type="term" value="F:amino acid binding"/>
    <property type="evidence" value="ECO:0007669"/>
    <property type="project" value="InterPro"/>
</dbReference>
<evidence type="ECO:0000259" key="7">
    <source>
        <dbReference type="Pfam" id="PF00185"/>
    </source>
</evidence>
<dbReference type="GO" id="GO:0042450">
    <property type="term" value="P:L-arginine biosynthetic process via ornithine"/>
    <property type="evidence" value="ECO:0007669"/>
    <property type="project" value="UniProtKB-UniRule"/>
</dbReference>
<accession>A0A937XK68</accession>
<evidence type="ECO:0000256" key="3">
    <source>
        <dbReference type="ARBA" id="ARBA00013007"/>
    </source>
</evidence>
<feature type="binding site" evidence="6">
    <location>
        <position position="294"/>
    </location>
    <ligand>
        <name>carbamoyl phosphate</name>
        <dbReference type="ChEBI" id="CHEBI:58228"/>
    </ligand>
</feature>
<dbReference type="AlphaFoldDB" id="A0A937XK68"/>
<comment type="subcellular location">
    <subcellularLocation>
        <location evidence="6">Cytoplasm</location>
    </subcellularLocation>
</comment>
<evidence type="ECO:0000256" key="5">
    <source>
        <dbReference type="ARBA" id="ARBA00048772"/>
    </source>
</evidence>
<dbReference type="NCBIfam" id="TIGR00658">
    <property type="entry name" value="orni_carb_tr"/>
    <property type="match status" value="1"/>
</dbReference>
<dbReference type="Pfam" id="PF02729">
    <property type="entry name" value="OTCace_N"/>
    <property type="match status" value="1"/>
</dbReference>
<comment type="similarity">
    <text evidence="2 6">Belongs to the aspartate/ornithine carbamoyltransferase superfamily. OTCase family.</text>
</comment>
<feature type="binding site" evidence="6">
    <location>
        <position position="161"/>
    </location>
    <ligand>
        <name>L-ornithine</name>
        <dbReference type="ChEBI" id="CHEBI:46911"/>
    </ligand>
</feature>
<comment type="pathway">
    <text evidence="1">Amino-acid biosynthesis; L-arginine biosynthesis; L-arginine from L-ornithine and carbamoyl phosphate: step 1/3.</text>
</comment>
<dbReference type="PANTHER" id="PTHR45753:SF3">
    <property type="entry name" value="ORNITHINE TRANSCARBAMYLASE, MITOCHONDRIAL"/>
    <property type="match status" value="1"/>
</dbReference>
<feature type="binding site" evidence="6">
    <location>
        <position position="225"/>
    </location>
    <ligand>
        <name>L-ornithine</name>
        <dbReference type="ChEBI" id="CHEBI:46911"/>
    </ligand>
</feature>
<dbReference type="EC" id="2.1.3.3" evidence="3 6"/>
<dbReference type="NCBIfam" id="NF001986">
    <property type="entry name" value="PRK00779.1"/>
    <property type="match status" value="1"/>
</dbReference>
<organism evidence="9 10">
    <name type="scientific">candidate division WOR-3 bacterium</name>
    <dbReference type="NCBI Taxonomy" id="2052148"/>
    <lineage>
        <taxon>Bacteria</taxon>
        <taxon>Bacteria division WOR-3</taxon>
    </lineage>
</organism>
<dbReference type="GO" id="GO:0005737">
    <property type="term" value="C:cytoplasm"/>
    <property type="evidence" value="ECO:0007669"/>
    <property type="project" value="UniProtKB-SubCell"/>
</dbReference>
<dbReference type="InterPro" id="IPR006131">
    <property type="entry name" value="Asp_carbamoyltransf_Asp/Orn-bd"/>
</dbReference>
<evidence type="ECO:0000256" key="1">
    <source>
        <dbReference type="ARBA" id="ARBA00004975"/>
    </source>
</evidence>
<dbReference type="GO" id="GO:0004585">
    <property type="term" value="F:ornithine carbamoyltransferase activity"/>
    <property type="evidence" value="ECO:0007669"/>
    <property type="project" value="UniProtKB-UniRule"/>
</dbReference>
<feature type="domain" description="Aspartate/ornithine carbamoyltransferase carbamoyl-P binding" evidence="8">
    <location>
        <begin position="3"/>
        <end position="143"/>
    </location>
</feature>
<evidence type="ECO:0000256" key="4">
    <source>
        <dbReference type="ARBA" id="ARBA00022679"/>
    </source>
</evidence>
<comment type="caution">
    <text evidence="9">The sequence shown here is derived from an EMBL/GenBank/DDBJ whole genome shotgun (WGS) entry which is preliminary data.</text>
</comment>
<gene>
    <name evidence="9" type="primary">argF</name>
    <name evidence="9" type="ORF">FJY68_13445</name>
</gene>
<name>A0A937XK68_UNCW3</name>
<dbReference type="InterPro" id="IPR006130">
    <property type="entry name" value="Asp/Orn_carbamoylTrfase"/>
</dbReference>
<keyword evidence="6" id="KW-0963">Cytoplasm</keyword>
<protein>
    <recommendedName>
        <fullName evidence="3 6">Ornithine carbamoyltransferase</fullName>
        <shortName evidence="6">OTCase</shortName>
        <ecNumber evidence="3 6">2.1.3.3</ecNumber>
    </recommendedName>
</protein>
<feature type="domain" description="Aspartate/ornithine carbamoyltransferase Asp/Orn-binding" evidence="7">
    <location>
        <begin position="150"/>
        <end position="304"/>
    </location>
</feature>
<dbReference type="PANTHER" id="PTHR45753">
    <property type="entry name" value="ORNITHINE CARBAMOYLTRANSFERASE, MITOCHONDRIAL"/>
    <property type="match status" value="1"/>
</dbReference>
<evidence type="ECO:0000256" key="2">
    <source>
        <dbReference type="ARBA" id="ARBA00007805"/>
    </source>
</evidence>
<dbReference type="FunFam" id="3.40.50.1370:FF:000008">
    <property type="entry name" value="Ornithine carbamoyltransferase"/>
    <property type="match status" value="1"/>
</dbReference>
<evidence type="ECO:0000313" key="9">
    <source>
        <dbReference type="EMBL" id="MBM3332829.1"/>
    </source>
</evidence>
<feature type="binding site" evidence="6">
    <location>
        <begin position="265"/>
        <end position="266"/>
    </location>
    <ligand>
        <name>carbamoyl phosphate</name>
        <dbReference type="ChEBI" id="CHEBI:58228"/>
    </ligand>
</feature>
<dbReference type="EMBL" id="VGIR01000147">
    <property type="protein sequence ID" value="MBM3332829.1"/>
    <property type="molecule type" value="Genomic_DNA"/>
</dbReference>
<sequence>MKKDLTSINDLSKAEILSLLAKSIELKQSLKTQPRLDLAPGTMGALIFEKPSLRTRVTFERAMVDLGGSAIYLGPSDIGLGKRETVPDVARNLSRWVNCIIARVFEHSKITELAANASVPVVNALCNEEHPCQILADLLTVHEHRGSLEGATICWTGDGNNVCNSLMLACGLVGINLRVATPKGFEPPQAVTNRALEYAKESGASIVLTYDPKVGARDADYIYTDVWASMGQEAEMEQRKQIFRPYQLNRELMAQAKPGARVLHCLPAHRGEEISADVLDGPQSSTVLDQAENRLHAQRALLAVLLTRR</sequence>
<feature type="binding site" evidence="6">
    <location>
        <begin position="229"/>
        <end position="230"/>
    </location>
    <ligand>
        <name>L-ornithine</name>
        <dbReference type="ChEBI" id="CHEBI:46911"/>
    </ligand>
</feature>
<dbReference type="Proteomes" id="UP000779900">
    <property type="component" value="Unassembled WGS sequence"/>
</dbReference>
<dbReference type="InterPro" id="IPR006132">
    <property type="entry name" value="Asp/Orn_carbamoyltranf_P-bd"/>
</dbReference>
<dbReference type="InterPro" id="IPR036901">
    <property type="entry name" value="Asp/Orn_carbamoylTrfase_sf"/>
</dbReference>
<evidence type="ECO:0000256" key="6">
    <source>
        <dbReference type="HAMAP-Rule" id="MF_01109"/>
    </source>
</evidence>
<proteinExistence type="inferred from homology"/>
<dbReference type="Gene3D" id="3.40.50.1370">
    <property type="entry name" value="Aspartate/ornithine carbamoyltransferase"/>
    <property type="match status" value="2"/>
</dbReference>
<dbReference type="PRINTS" id="PR00100">
    <property type="entry name" value="AOTCASE"/>
</dbReference>
<comment type="catalytic activity">
    <reaction evidence="5 6">
        <text>carbamoyl phosphate + L-ornithine = L-citrulline + phosphate + H(+)</text>
        <dbReference type="Rhea" id="RHEA:19513"/>
        <dbReference type="ChEBI" id="CHEBI:15378"/>
        <dbReference type="ChEBI" id="CHEBI:43474"/>
        <dbReference type="ChEBI" id="CHEBI:46911"/>
        <dbReference type="ChEBI" id="CHEBI:57743"/>
        <dbReference type="ChEBI" id="CHEBI:58228"/>
        <dbReference type="EC" id="2.1.3.3"/>
    </reaction>
</comment>
<dbReference type="InterPro" id="IPR002292">
    <property type="entry name" value="Orn/put_carbamltrans"/>
</dbReference>
<dbReference type="SUPFAM" id="SSF53671">
    <property type="entry name" value="Aspartate/ornithine carbamoyltransferase"/>
    <property type="match status" value="1"/>
</dbReference>
<comment type="caution">
    <text evidence="6">Lacks conserved residue(s) required for the propagation of feature annotation.</text>
</comment>
<evidence type="ECO:0000259" key="8">
    <source>
        <dbReference type="Pfam" id="PF02729"/>
    </source>
</evidence>